<dbReference type="AlphaFoldDB" id="A0A5R9KCC3"/>
<keyword evidence="1" id="KW-0472">Membrane</keyword>
<dbReference type="EMBL" id="VCEI01000025">
    <property type="protein sequence ID" value="TLU92357.1"/>
    <property type="molecule type" value="Genomic_DNA"/>
</dbReference>
<sequence>MLQSEVLDQSNSEPRLLSIEMLRNLFWQKIVTGSVLFLAIFLLADYSGGSSFKQSGILIERHFRPKKTYLKKQRKKDSQGHTYTRNVRKKRPEIWYFIVKSDAGEKMKIECEKEVYLTFKPGQHIRYETKKGLFTGFIYREKITAAN</sequence>
<dbReference type="RefSeq" id="WP_138282465.1">
    <property type="nucleotide sequence ID" value="NZ_BMGE01000003.1"/>
</dbReference>
<protein>
    <submittedName>
        <fullName evidence="2">Uncharacterized protein</fullName>
    </submittedName>
</protein>
<organism evidence="2 3">
    <name type="scientific">Dyadobacter sediminis</name>
    <dbReference type="NCBI Taxonomy" id="1493691"/>
    <lineage>
        <taxon>Bacteria</taxon>
        <taxon>Pseudomonadati</taxon>
        <taxon>Bacteroidota</taxon>
        <taxon>Cytophagia</taxon>
        <taxon>Cytophagales</taxon>
        <taxon>Spirosomataceae</taxon>
        <taxon>Dyadobacter</taxon>
    </lineage>
</organism>
<keyword evidence="1" id="KW-1133">Transmembrane helix</keyword>
<proteinExistence type="predicted"/>
<name>A0A5R9KCC3_9BACT</name>
<feature type="transmembrane region" description="Helical" evidence="1">
    <location>
        <begin position="25"/>
        <end position="44"/>
    </location>
</feature>
<reference evidence="2 3" key="1">
    <citation type="submission" date="2019-05" db="EMBL/GenBank/DDBJ databases">
        <authorList>
            <person name="Qu J.-H."/>
        </authorList>
    </citation>
    <scope>NUCLEOTIDE SEQUENCE [LARGE SCALE GENOMIC DNA]</scope>
    <source>
        <strain evidence="2 3">Z12</strain>
    </source>
</reference>
<keyword evidence="1" id="KW-0812">Transmembrane</keyword>
<evidence type="ECO:0000256" key="1">
    <source>
        <dbReference type="SAM" id="Phobius"/>
    </source>
</evidence>
<dbReference type="Proteomes" id="UP000309788">
    <property type="component" value="Unassembled WGS sequence"/>
</dbReference>
<comment type="caution">
    <text evidence="2">The sequence shown here is derived from an EMBL/GenBank/DDBJ whole genome shotgun (WGS) entry which is preliminary data.</text>
</comment>
<keyword evidence="3" id="KW-1185">Reference proteome</keyword>
<gene>
    <name evidence="2" type="ORF">FEM55_16680</name>
</gene>
<evidence type="ECO:0000313" key="2">
    <source>
        <dbReference type="EMBL" id="TLU92357.1"/>
    </source>
</evidence>
<accession>A0A5R9KCC3</accession>
<evidence type="ECO:0000313" key="3">
    <source>
        <dbReference type="Proteomes" id="UP000309788"/>
    </source>
</evidence>
<dbReference type="OrthoDB" id="9838275at2"/>